<keyword evidence="3" id="KW-0472">Membrane</keyword>
<proteinExistence type="inferred from homology"/>
<dbReference type="Pfam" id="PF04885">
    <property type="entry name" value="Stig1"/>
    <property type="match status" value="1"/>
</dbReference>
<organism evidence="4 5">
    <name type="scientific">Sphagnum troendelagicum</name>
    <dbReference type="NCBI Taxonomy" id="128251"/>
    <lineage>
        <taxon>Eukaryota</taxon>
        <taxon>Viridiplantae</taxon>
        <taxon>Streptophyta</taxon>
        <taxon>Embryophyta</taxon>
        <taxon>Bryophyta</taxon>
        <taxon>Sphagnophytina</taxon>
        <taxon>Sphagnopsida</taxon>
        <taxon>Sphagnales</taxon>
        <taxon>Sphagnaceae</taxon>
        <taxon>Sphagnum</taxon>
    </lineage>
</organism>
<name>A0ABP0TNR4_9BRYO</name>
<evidence type="ECO:0000313" key="5">
    <source>
        <dbReference type="Proteomes" id="UP001497512"/>
    </source>
</evidence>
<evidence type="ECO:0008006" key="6">
    <source>
        <dbReference type="Google" id="ProtNLM"/>
    </source>
</evidence>
<dbReference type="Proteomes" id="UP001497512">
    <property type="component" value="Chromosome 13"/>
</dbReference>
<dbReference type="InterPro" id="IPR006969">
    <property type="entry name" value="Stig-like"/>
</dbReference>
<keyword evidence="2" id="KW-0732">Signal</keyword>
<reference evidence="4" key="1">
    <citation type="submission" date="2024-02" db="EMBL/GenBank/DDBJ databases">
        <authorList>
            <consortium name="ELIXIR-Norway"/>
            <consortium name="Elixir Norway"/>
        </authorList>
    </citation>
    <scope>NUCLEOTIDE SEQUENCE</scope>
</reference>
<evidence type="ECO:0000313" key="4">
    <source>
        <dbReference type="EMBL" id="CAK9201186.1"/>
    </source>
</evidence>
<gene>
    <name evidence="4" type="ORF">CSSPTR1EN2_LOCUS5781</name>
</gene>
<accession>A0ABP0TNR4</accession>
<keyword evidence="3" id="KW-1133">Transmembrane helix</keyword>
<protein>
    <recommendedName>
        <fullName evidence="6">Stigma-specific protein Stig1</fullName>
    </recommendedName>
</protein>
<evidence type="ECO:0000256" key="2">
    <source>
        <dbReference type="ARBA" id="ARBA00022729"/>
    </source>
</evidence>
<evidence type="ECO:0000256" key="1">
    <source>
        <dbReference type="ARBA" id="ARBA00006010"/>
    </source>
</evidence>
<dbReference type="EMBL" id="OZ019905">
    <property type="protein sequence ID" value="CAK9201186.1"/>
    <property type="molecule type" value="Genomic_DNA"/>
</dbReference>
<comment type="similarity">
    <text evidence="1">Belongs to the STIG1 family.</text>
</comment>
<feature type="transmembrane region" description="Helical" evidence="3">
    <location>
        <begin position="29"/>
        <end position="50"/>
    </location>
</feature>
<keyword evidence="5" id="KW-1185">Reference proteome</keyword>
<sequence length="210" mass="22425">MWNWDKLVSPVFSFLKLLLGNFKMSSFKLSFVVITRVFFFVALMSMQLIVTSAIEGAAHTNENLRKPRKSRFLVSNSMEGGSHRKLIVECGSTNFLCMGGQTCCPNIRPGPPVNVCVSGLGGFTGICAECNDPCPVGALCCSIPTQTEIFLCVSPIDNNNCGLCKDNCPIGQQCCSGQCVDILFNSANCGGCGHVCNNVCTLGFCGGYGS</sequence>
<keyword evidence="3" id="KW-0812">Transmembrane</keyword>
<evidence type="ECO:0000256" key="3">
    <source>
        <dbReference type="SAM" id="Phobius"/>
    </source>
</evidence>